<dbReference type="Gene3D" id="3.30.379.10">
    <property type="entry name" value="Chitobiase/beta-hexosaminidase domain 2-like"/>
    <property type="match status" value="1"/>
</dbReference>
<evidence type="ECO:0000256" key="1">
    <source>
        <dbReference type="ARBA" id="ARBA00022801"/>
    </source>
</evidence>
<dbReference type="InterPro" id="IPR031924">
    <property type="entry name" value="GH115"/>
</dbReference>
<dbReference type="EMBL" id="JAESDN010000001">
    <property type="protein sequence ID" value="KAG7057336.1"/>
    <property type="molecule type" value="Genomic_DNA"/>
</dbReference>
<dbReference type="Gene3D" id="3.20.20.520">
    <property type="entry name" value="Glycosyl hydrolase family 115"/>
    <property type="match status" value="1"/>
</dbReference>
<dbReference type="Gene3D" id="1.20.58.2150">
    <property type="match status" value="1"/>
</dbReference>
<feature type="chain" id="PRO_5040127492" evidence="2">
    <location>
        <begin position="22"/>
        <end position="1025"/>
    </location>
</feature>
<reference evidence="4" key="1">
    <citation type="submission" date="2021-05" db="EMBL/GenBank/DDBJ databases">
        <title>Comparative genomics of three Colletotrichum scovillei strains and genetic complementation revealed genes involved fungal growth and virulence on chili pepper.</title>
        <authorList>
            <person name="Hsieh D.-K."/>
            <person name="Chuang S.-C."/>
            <person name="Chen C.-Y."/>
            <person name="Chao Y.-T."/>
            <person name="Lu M.-Y.J."/>
            <person name="Lee M.-H."/>
            <person name="Shih M.-C."/>
        </authorList>
    </citation>
    <scope>NUCLEOTIDE SEQUENCE</scope>
    <source>
        <strain evidence="4">Coll-153</strain>
    </source>
</reference>
<dbReference type="InterPro" id="IPR029018">
    <property type="entry name" value="Hex-like_dom2"/>
</dbReference>
<dbReference type="PANTHER" id="PTHR37842:SF2">
    <property type="entry name" value="GYLCOSYL HYDROLASE 115 C-TERMINAL DOMAIN-CONTAINING PROTEIN"/>
    <property type="match status" value="1"/>
</dbReference>
<dbReference type="Pfam" id="PF15979">
    <property type="entry name" value="Glyco_hydro_115"/>
    <property type="match status" value="1"/>
</dbReference>
<dbReference type="Proteomes" id="UP000699042">
    <property type="component" value="Unassembled WGS sequence"/>
</dbReference>
<comment type="caution">
    <text evidence="4">The sequence shown here is derived from an EMBL/GenBank/DDBJ whole genome shotgun (WGS) entry which is preliminary data.</text>
</comment>
<sequence length="1025" mass="114849">MKVHKGIQWMWSVACASLITALLEESFIAFEASEGSIELQDATLIQDADDPVGIGIAVNSLADDFEQITGTKPSVHLWTAQEENNQTAASAAFSTIIADVAIIAGTVESAMIQELVNSEKIEVEDIRGNWETFRTQVVESPLPGISHALVIAGSDKRAVIFGIYTLSEQSGQSPLHWWADVPATKHTQIFALNKITTHGEPSVKYRGLFINDEAPALVGWWGRKKNNVGNFTLDSELYQHVFDLLLRLKANFIWPAMWASYIPKPGRIFFTDDPRNQQMADDYGIVVSTSHHEPMQRASNEWKKDPKGDWDWVNNKENVVAFMEEGIRRAGNNESYFTLGMRGTDDGPIDADDPIAVLEDVFATEREILAKYHGNNTATNPTAPEVWTIYKEVATYYAAGLNPPEDVTLMFTDDNWRNIQRLPTDSESERVGGIGVYFHFQYVGKPKSWKSQNTNNFPKVYKELSQAYERGARQIWVMNVGDIKPNELPLSFAMDMAWNTSRFGFAEIPSYLTALAARDFGLEHAEEISSALMTYSHLVGMRKFEILQPTTYSILNYREAERVLEAWKQLADKAQALHEVVPEDRRIALFHILTYPALIGYHYHFIVINSGRNRQYSYERRNAANLIAEQVLQHFDDDFDLTEEYDAMLDGKWKGLLTTPKYDMDLTDWRPSSSDVVANLSYVQQRQAFDWGVGELGIYVENSLSAYRQGRICGSIHPALPTDEGFSPVLPAMEPHGPKSRLIELFHRGDHRKPINWTLEVPYPWVLVTTTFGVLSDDKPAERIEVSIDWDSVPADFNETVSIRVEWGPAPYFDLIHIPVLNHQAPEGFIGFPETAGLISIEGPHYQRASAESESDVGVAFVHIEHLGSRSESGSVGLRPFTAARRSREAARAAWIEYDVYIFSNISKTINATAYINGALDTDPDLPMEFSLSLADDGAESSGTANFTRVLGDPATPGDTPPEWNDNVADHVWTKVVQLPRMGVGKHTLRWQVNSPEVYLEKIVLAVNGTVAGSYLGPPETVIGF</sequence>
<protein>
    <submittedName>
        <fullName evidence="4">Immunoglobulin I-set domain-containing protein</fullName>
    </submittedName>
</protein>
<keyword evidence="1" id="KW-0378">Hydrolase</keyword>
<evidence type="ECO:0000259" key="3">
    <source>
        <dbReference type="Pfam" id="PF17829"/>
    </source>
</evidence>
<dbReference type="PANTHER" id="PTHR37842">
    <property type="match status" value="1"/>
</dbReference>
<keyword evidence="2" id="KW-0732">Signal</keyword>
<dbReference type="InterPro" id="IPR042301">
    <property type="entry name" value="GH115_sf"/>
</dbReference>
<evidence type="ECO:0000256" key="2">
    <source>
        <dbReference type="SAM" id="SignalP"/>
    </source>
</evidence>
<dbReference type="InterPro" id="IPR041437">
    <property type="entry name" value="GH115_C"/>
</dbReference>
<dbReference type="Gene3D" id="2.60.120.1620">
    <property type="match status" value="1"/>
</dbReference>
<organism evidence="4 5">
    <name type="scientific">Colletotrichum scovillei</name>
    <dbReference type="NCBI Taxonomy" id="1209932"/>
    <lineage>
        <taxon>Eukaryota</taxon>
        <taxon>Fungi</taxon>
        <taxon>Dikarya</taxon>
        <taxon>Ascomycota</taxon>
        <taxon>Pezizomycotina</taxon>
        <taxon>Sordariomycetes</taxon>
        <taxon>Hypocreomycetidae</taxon>
        <taxon>Glomerellales</taxon>
        <taxon>Glomerellaceae</taxon>
        <taxon>Colletotrichum</taxon>
        <taxon>Colletotrichum acutatum species complex</taxon>
    </lineage>
</organism>
<gene>
    <name evidence="4" type="ORF">JMJ77_004725</name>
</gene>
<evidence type="ECO:0000313" key="4">
    <source>
        <dbReference type="EMBL" id="KAG7057336.1"/>
    </source>
</evidence>
<accession>A0A9P7RFQ7</accession>
<proteinExistence type="predicted"/>
<evidence type="ECO:0000313" key="5">
    <source>
        <dbReference type="Proteomes" id="UP000699042"/>
    </source>
</evidence>
<name>A0A9P7RFQ7_9PEZI</name>
<dbReference type="AlphaFoldDB" id="A0A9P7RFQ7"/>
<feature type="domain" description="Gylcosyl hydrolase 115 C-terminal" evidence="3">
    <location>
        <begin position="831"/>
        <end position="1020"/>
    </location>
</feature>
<feature type="signal peptide" evidence="2">
    <location>
        <begin position="1"/>
        <end position="21"/>
    </location>
</feature>
<dbReference type="GO" id="GO:0016787">
    <property type="term" value="F:hydrolase activity"/>
    <property type="evidence" value="ECO:0007669"/>
    <property type="project" value="UniProtKB-KW"/>
</dbReference>
<dbReference type="Pfam" id="PF17829">
    <property type="entry name" value="GH115_C"/>
    <property type="match status" value="1"/>
</dbReference>
<keyword evidence="5" id="KW-1185">Reference proteome</keyword>